<dbReference type="GO" id="GO:0005085">
    <property type="term" value="F:guanyl-nucleotide exchange factor activity"/>
    <property type="evidence" value="ECO:0007669"/>
    <property type="project" value="InterPro"/>
</dbReference>
<dbReference type="Pfam" id="PF11878">
    <property type="entry name" value="DOCK_C-D_N"/>
    <property type="match status" value="1"/>
</dbReference>
<name>A0A183E1L4_9BILA</name>
<feature type="domain" description="Dedicator of cytokinesis C/D N-terminal" evidence="1">
    <location>
        <begin position="10"/>
        <end position="129"/>
    </location>
</feature>
<dbReference type="InterPro" id="IPR021816">
    <property type="entry name" value="DOCK_C/D_N"/>
</dbReference>
<evidence type="ECO:0000313" key="2">
    <source>
        <dbReference type="EMBL" id="VDN24894.1"/>
    </source>
</evidence>
<dbReference type="OrthoDB" id="5820527at2759"/>
<dbReference type="AlphaFoldDB" id="A0A183E1L4"/>
<reference evidence="4" key="1">
    <citation type="submission" date="2016-06" db="UniProtKB">
        <authorList>
            <consortium name="WormBaseParasite"/>
        </authorList>
    </citation>
    <scope>IDENTIFICATION</scope>
</reference>
<protein>
    <submittedName>
        <fullName evidence="4">DUF3398 domain-containing protein</fullName>
    </submittedName>
</protein>
<proteinExistence type="predicted"/>
<dbReference type="PANTHER" id="PTHR23317:SF76">
    <property type="entry name" value="LD20667P"/>
    <property type="match status" value="1"/>
</dbReference>
<reference evidence="2 3" key="2">
    <citation type="submission" date="2018-11" db="EMBL/GenBank/DDBJ databases">
        <authorList>
            <consortium name="Pathogen Informatics"/>
        </authorList>
    </citation>
    <scope>NUCLEOTIDE SEQUENCE [LARGE SCALE GENOMIC DNA]</scope>
</reference>
<dbReference type="InterPro" id="IPR026791">
    <property type="entry name" value="DOCK"/>
</dbReference>
<dbReference type="PANTHER" id="PTHR23317">
    <property type="entry name" value="DEDICATOR OF CYTOKINESIS DOCK"/>
    <property type="match status" value="1"/>
</dbReference>
<accession>A0A183E1L4</accession>
<evidence type="ECO:0000259" key="1">
    <source>
        <dbReference type="Pfam" id="PF11878"/>
    </source>
</evidence>
<dbReference type="GO" id="GO:0007264">
    <property type="term" value="P:small GTPase-mediated signal transduction"/>
    <property type="evidence" value="ECO:0007669"/>
    <property type="project" value="InterPro"/>
</dbReference>
<dbReference type="WBParaSite" id="GPUH_0001487401-mRNA-1">
    <property type="protein sequence ID" value="GPUH_0001487401-mRNA-1"/>
    <property type="gene ID" value="GPUH_0001487401"/>
</dbReference>
<dbReference type="EMBL" id="UYRT01081725">
    <property type="protein sequence ID" value="VDN24894.1"/>
    <property type="molecule type" value="Genomic_DNA"/>
</dbReference>
<dbReference type="Proteomes" id="UP000271098">
    <property type="component" value="Unassembled WGS sequence"/>
</dbReference>
<organism evidence="4">
    <name type="scientific">Gongylonema pulchrum</name>
    <dbReference type="NCBI Taxonomy" id="637853"/>
    <lineage>
        <taxon>Eukaryota</taxon>
        <taxon>Metazoa</taxon>
        <taxon>Ecdysozoa</taxon>
        <taxon>Nematoda</taxon>
        <taxon>Chromadorea</taxon>
        <taxon>Rhabditida</taxon>
        <taxon>Spirurina</taxon>
        <taxon>Spiruromorpha</taxon>
        <taxon>Spiruroidea</taxon>
        <taxon>Gongylonematidae</taxon>
        <taxon>Gongylonema</taxon>
    </lineage>
</organism>
<evidence type="ECO:0000313" key="3">
    <source>
        <dbReference type="Proteomes" id="UP000271098"/>
    </source>
</evidence>
<sequence>MTAADVNLIEIVEPLDVEDILSQRKNSSTIYEHSASNSNLRRVAEFPVDDVEVRLVHRDQQTVESPVPANLSSCSVDPVVRDMIRTYSDDFSLVHRKYQQYSSGDAYVRLLTERPIIAQTAQKQIYEVDSERTVGRSVSTAGEEQMMYVYVKIKS</sequence>
<gene>
    <name evidence="2" type="ORF">GPUH_LOCUS14855</name>
</gene>
<evidence type="ECO:0000313" key="4">
    <source>
        <dbReference type="WBParaSite" id="GPUH_0001487401-mRNA-1"/>
    </source>
</evidence>
<keyword evidence="3" id="KW-1185">Reference proteome</keyword>